<feature type="domain" description="ABC transmembrane type-1" evidence="8">
    <location>
        <begin position="101"/>
        <end position="294"/>
    </location>
</feature>
<dbReference type="SUPFAM" id="SSF161098">
    <property type="entry name" value="MetI-like"/>
    <property type="match status" value="1"/>
</dbReference>
<keyword evidence="10" id="KW-1185">Reference proteome</keyword>
<comment type="subcellular location">
    <subcellularLocation>
        <location evidence="1 7">Cell membrane</location>
        <topology evidence="1 7">Multi-pass membrane protein</topology>
    </subcellularLocation>
</comment>
<dbReference type="PROSITE" id="PS50928">
    <property type="entry name" value="ABC_TM1"/>
    <property type="match status" value="1"/>
</dbReference>
<evidence type="ECO:0000256" key="1">
    <source>
        <dbReference type="ARBA" id="ARBA00004651"/>
    </source>
</evidence>
<dbReference type="OrthoDB" id="2063054at2"/>
<keyword evidence="3" id="KW-1003">Cell membrane</keyword>
<name>A0A4Q2L6C1_9MICO</name>
<feature type="transmembrane region" description="Helical" evidence="7">
    <location>
        <begin position="272"/>
        <end position="294"/>
    </location>
</feature>
<evidence type="ECO:0000256" key="5">
    <source>
        <dbReference type="ARBA" id="ARBA00022989"/>
    </source>
</evidence>
<keyword evidence="6 7" id="KW-0472">Membrane</keyword>
<evidence type="ECO:0000313" key="9">
    <source>
        <dbReference type="EMBL" id="RXZ71972.1"/>
    </source>
</evidence>
<dbReference type="Pfam" id="PF00528">
    <property type="entry name" value="BPD_transp_1"/>
    <property type="match status" value="1"/>
</dbReference>
<protein>
    <submittedName>
        <fullName evidence="9">Carbohydrate ABC transporter permease</fullName>
    </submittedName>
</protein>
<dbReference type="CDD" id="cd06261">
    <property type="entry name" value="TM_PBP2"/>
    <property type="match status" value="1"/>
</dbReference>
<evidence type="ECO:0000256" key="3">
    <source>
        <dbReference type="ARBA" id="ARBA00022475"/>
    </source>
</evidence>
<evidence type="ECO:0000256" key="4">
    <source>
        <dbReference type="ARBA" id="ARBA00022692"/>
    </source>
</evidence>
<dbReference type="InterPro" id="IPR000515">
    <property type="entry name" value="MetI-like"/>
</dbReference>
<reference evidence="9 10" key="1">
    <citation type="submission" date="2019-01" db="EMBL/GenBank/DDBJ databases">
        <title>Agromyces.</title>
        <authorList>
            <person name="Li J."/>
        </authorList>
    </citation>
    <scope>NUCLEOTIDE SEQUENCE [LARGE SCALE GENOMIC DNA]</scope>
    <source>
        <strain evidence="9 10">DSM 15934</strain>
    </source>
</reference>
<feature type="transmembrane region" description="Helical" evidence="7">
    <location>
        <begin position="39"/>
        <end position="61"/>
    </location>
</feature>
<evidence type="ECO:0000256" key="7">
    <source>
        <dbReference type="RuleBase" id="RU363032"/>
    </source>
</evidence>
<accession>A0A4Q2L6C1</accession>
<comment type="similarity">
    <text evidence="7">Belongs to the binding-protein-dependent transport system permease family.</text>
</comment>
<comment type="caution">
    <text evidence="9">The sequence shown here is derived from an EMBL/GenBank/DDBJ whole genome shotgun (WGS) entry which is preliminary data.</text>
</comment>
<keyword evidence="2 7" id="KW-0813">Transport</keyword>
<evidence type="ECO:0000259" key="8">
    <source>
        <dbReference type="PROSITE" id="PS50928"/>
    </source>
</evidence>
<keyword evidence="5 7" id="KW-1133">Transmembrane helix</keyword>
<feature type="transmembrane region" description="Helical" evidence="7">
    <location>
        <begin position="220"/>
        <end position="240"/>
    </location>
</feature>
<sequence length="309" mass="33803">MTTVFNSSPAERVASPLPRVDEPRRADAASRRVRHPISVGSTAVLLLGAVYCLLPVLWVLIAATKSGAELFSTFTFAPSTHLFDNIVELAQYRDGLYWRWMVNTALYAGVGAILSTYVSALSGYALAKFSFPGKGTVFKVLLMGVLVPGVILAIPQYFLLAQMGLTNTYWSVLLPQIISPYGIYLARIYAAAAVPTDVIESARTEGARELYILHRIAMPMMMPGLVTIFLFQFVAVWNNFMLPYIMLGDDRLFPITVGLSGLLNQGASQPSMYTLVITGALLSIVPLIALFLVLQRYWRVDLAAGAVKA</sequence>
<feature type="transmembrane region" description="Helical" evidence="7">
    <location>
        <begin position="178"/>
        <end position="199"/>
    </location>
</feature>
<organism evidence="9 10">
    <name type="scientific">Agromyces albus</name>
    <dbReference type="NCBI Taxonomy" id="205332"/>
    <lineage>
        <taxon>Bacteria</taxon>
        <taxon>Bacillati</taxon>
        <taxon>Actinomycetota</taxon>
        <taxon>Actinomycetes</taxon>
        <taxon>Micrococcales</taxon>
        <taxon>Microbacteriaceae</taxon>
        <taxon>Agromyces</taxon>
    </lineage>
</organism>
<dbReference type="GO" id="GO:0055085">
    <property type="term" value="P:transmembrane transport"/>
    <property type="evidence" value="ECO:0007669"/>
    <property type="project" value="InterPro"/>
</dbReference>
<proteinExistence type="inferred from homology"/>
<dbReference type="EMBL" id="SDPN01000008">
    <property type="protein sequence ID" value="RXZ71972.1"/>
    <property type="molecule type" value="Genomic_DNA"/>
</dbReference>
<evidence type="ECO:0000256" key="2">
    <source>
        <dbReference type="ARBA" id="ARBA00022448"/>
    </source>
</evidence>
<keyword evidence="4 7" id="KW-0812">Transmembrane</keyword>
<dbReference type="Proteomes" id="UP000293865">
    <property type="component" value="Unassembled WGS sequence"/>
</dbReference>
<dbReference type="AlphaFoldDB" id="A0A4Q2L6C1"/>
<feature type="transmembrane region" description="Helical" evidence="7">
    <location>
        <begin position="138"/>
        <end position="158"/>
    </location>
</feature>
<feature type="transmembrane region" description="Helical" evidence="7">
    <location>
        <begin position="105"/>
        <end position="126"/>
    </location>
</feature>
<dbReference type="GO" id="GO:0005886">
    <property type="term" value="C:plasma membrane"/>
    <property type="evidence" value="ECO:0007669"/>
    <property type="project" value="UniProtKB-SubCell"/>
</dbReference>
<dbReference type="PANTHER" id="PTHR43744">
    <property type="entry name" value="ABC TRANSPORTER PERMEASE PROTEIN MG189-RELATED-RELATED"/>
    <property type="match status" value="1"/>
</dbReference>
<dbReference type="Gene3D" id="1.10.3720.10">
    <property type="entry name" value="MetI-like"/>
    <property type="match status" value="1"/>
</dbReference>
<evidence type="ECO:0000256" key="6">
    <source>
        <dbReference type="ARBA" id="ARBA00023136"/>
    </source>
</evidence>
<gene>
    <name evidence="9" type="ORF">ESP51_06270</name>
</gene>
<dbReference type="PANTHER" id="PTHR43744:SF12">
    <property type="entry name" value="ABC TRANSPORTER PERMEASE PROTEIN MG189-RELATED"/>
    <property type="match status" value="1"/>
</dbReference>
<dbReference type="InterPro" id="IPR035906">
    <property type="entry name" value="MetI-like_sf"/>
</dbReference>
<evidence type="ECO:0000313" key="10">
    <source>
        <dbReference type="Proteomes" id="UP000293865"/>
    </source>
</evidence>
<dbReference type="RefSeq" id="WP_129520045.1">
    <property type="nucleotide sequence ID" value="NZ_SDPN01000008.1"/>
</dbReference>